<dbReference type="EMBL" id="VITN01000024">
    <property type="protein sequence ID" value="TWB12396.1"/>
    <property type="molecule type" value="Genomic_DNA"/>
</dbReference>
<accession>A0A560ESQ3</accession>
<proteinExistence type="inferred from homology"/>
<organism evidence="3 4">
    <name type="scientific">Nitrospirillum amazonense</name>
    <dbReference type="NCBI Taxonomy" id="28077"/>
    <lineage>
        <taxon>Bacteria</taxon>
        <taxon>Pseudomonadati</taxon>
        <taxon>Pseudomonadota</taxon>
        <taxon>Alphaproteobacteria</taxon>
        <taxon>Rhodospirillales</taxon>
        <taxon>Azospirillaceae</taxon>
        <taxon>Nitrospirillum</taxon>
    </lineage>
</organism>
<dbReference type="Proteomes" id="UP000319859">
    <property type="component" value="Unassembled WGS sequence"/>
</dbReference>
<evidence type="ECO:0000313" key="3">
    <source>
        <dbReference type="EMBL" id="TWB12396.1"/>
    </source>
</evidence>
<protein>
    <submittedName>
        <fullName evidence="3">Enamine deaminase RidA (YjgF/YER057c/UK114 family)</fullName>
    </submittedName>
</protein>
<comment type="similarity">
    <text evidence="1">Belongs to the RutC family.</text>
</comment>
<dbReference type="SUPFAM" id="SSF55298">
    <property type="entry name" value="YjgF-like"/>
    <property type="match status" value="2"/>
</dbReference>
<evidence type="ECO:0000256" key="1">
    <source>
        <dbReference type="ARBA" id="ARBA00010552"/>
    </source>
</evidence>
<dbReference type="PANTHER" id="PTHR11803:SF58">
    <property type="entry name" value="PROTEIN HMF1-RELATED"/>
    <property type="match status" value="1"/>
</dbReference>
<evidence type="ECO:0000313" key="4">
    <source>
        <dbReference type="Proteomes" id="UP000319859"/>
    </source>
</evidence>
<evidence type="ECO:0000256" key="2">
    <source>
        <dbReference type="SAM" id="SignalP"/>
    </source>
</evidence>
<gene>
    <name evidence="3" type="ORF">FBZ89_1249</name>
</gene>
<feature type="chain" id="PRO_5021924049" evidence="2">
    <location>
        <begin position="25"/>
        <end position="322"/>
    </location>
</feature>
<dbReference type="Gene3D" id="3.30.1330.40">
    <property type="entry name" value="RutC-like"/>
    <property type="match status" value="2"/>
</dbReference>
<dbReference type="InterPro" id="IPR006175">
    <property type="entry name" value="YjgF/YER057c/UK114"/>
</dbReference>
<dbReference type="Pfam" id="PF01042">
    <property type="entry name" value="Ribonuc_L-PSP"/>
    <property type="match status" value="1"/>
</dbReference>
<keyword evidence="2" id="KW-0732">Signal</keyword>
<name>A0A560ESQ3_9PROT</name>
<dbReference type="InterPro" id="IPR035959">
    <property type="entry name" value="RutC-like_sf"/>
</dbReference>
<dbReference type="CDD" id="cd00448">
    <property type="entry name" value="YjgF_YER057c_UK114_family"/>
    <property type="match status" value="1"/>
</dbReference>
<dbReference type="AlphaFoldDB" id="A0A560ESQ3"/>
<sequence>MRILTKSLLGACGALALTVSAVQAQEAKSASNRPIEFYNPEGLPRWVYSYAVSTEGWVKTASVSQIKPTDRSGDIKAQTASALVALDKILAEHGADRGALLKVNTTFVGTSLKQTQEISDVLKAYFDAKAATSNGAIVAADYPVRTAVGQHTLDEANLKVVLDVQFVDMKNTPANLIADAKARAQADTHRELIFGGVTAQQKDFTIEGYPDPALEAKGTIKNLQKILAEANMTLKNVKSLKVYYVDPEQTAMAFSSVQLASTDSTFAPELKASDSKVRASVESAIKSSLAEAGVSQLPTVTYEAAAVDCVVQNAVLVEGVAN</sequence>
<dbReference type="GO" id="GO:0019239">
    <property type="term" value="F:deaminase activity"/>
    <property type="evidence" value="ECO:0007669"/>
    <property type="project" value="TreeGrafter"/>
</dbReference>
<reference evidence="3 4" key="1">
    <citation type="submission" date="2019-06" db="EMBL/GenBank/DDBJ databases">
        <title>Genomic Encyclopedia of Type Strains, Phase IV (KMG-V): Genome sequencing to study the core and pangenomes of soil and plant-associated prokaryotes.</title>
        <authorList>
            <person name="Whitman W."/>
        </authorList>
    </citation>
    <scope>NUCLEOTIDE SEQUENCE [LARGE SCALE GENOMIC DNA]</scope>
    <source>
        <strain evidence="3 4">BR 11880</strain>
    </source>
</reference>
<feature type="signal peptide" evidence="2">
    <location>
        <begin position="1"/>
        <end position="24"/>
    </location>
</feature>
<comment type="caution">
    <text evidence="3">The sequence shown here is derived from an EMBL/GenBank/DDBJ whole genome shotgun (WGS) entry which is preliminary data.</text>
</comment>
<dbReference type="GO" id="GO:0005829">
    <property type="term" value="C:cytosol"/>
    <property type="evidence" value="ECO:0007669"/>
    <property type="project" value="TreeGrafter"/>
</dbReference>
<dbReference type="PANTHER" id="PTHR11803">
    <property type="entry name" value="2-IMINOBUTANOATE/2-IMINOPROPANOATE DEAMINASE RIDA"/>
    <property type="match status" value="1"/>
</dbReference>